<evidence type="ECO:0000259" key="1">
    <source>
        <dbReference type="Pfam" id="PF24626"/>
    </source>
</evidence>
<organism evidence="2 3">
    <name type="scientific">Leptotrombidium deliense</name>
    <dbReference type="NCBI Taxonomy" id="299467"/>
    <lineage>
        <taxon>Eukaryota</taxon>
        <taxon>Metazoa</taxon>
        <taxon>Ecdysozoa</taxon>
        <taxon>Arthropoda</taxon>
        <taxon>Chelicerata</taxon>
        <taxon>Arachnida</taxon>
        <taxon>Acari</taxon>
        <taxon>Acariformes</taxon>
        <taxon>Trombidiformes</taxon>
        <taxon>Prostigmata</taxon>
        <taxon>Anystina</taxon>
        <taxon>Parasitengona</taxon>
        <taxon>Trombiculoidea</taxon>
        <taxon>Trombiculidae</taxon>
        <taxon>Leptotrombidium</taxon>
    </lineage>
</organism>
<feature type="non-terminal residue" evidence="2">
    <location>
        <position position="297"/>
    </location>
</feature>
<dbReference type="OrthoDB" id="6426641at2759"/>
<dbReference type="InterPro" id="IPR036397">
    <property type="entry name" value="RNaseH_sf"/>
</dbReference>
<dbReference type="InterPro" id="IPR056924">
    <property type="entry name" value="SH3_Tf2-1"/>
</dbReference>
<sequence>MYVSTNHRNWCEILPYVIFAYNTSQQESAKFSPFQLVYGREPNLPSDVILKTNDNYINKRKNYIQLMRREALVYIQKAQAKNKQNYDKRHRPTTYKIGDLVLVKCPIRKKGLSEKLLHNYYGPYKIIKQITPVDYKVENQRPSKRKRLTIDTVHISRMKPFITEDDDLLDDVTEMVNDALHNNGSPEGAHHNVDDVQGIGQQLSELDLDCREEMIGESPRNSPSSVGALAGSEIVNNHNDSFPSTCSYLVKAFDPDNPGSIIEHCRSSEESNEDSDYDYFTEYDTCIDATGKQLDEP</sequence>
<dbReference type="Proteomes" id="UP000288716">
    <property type="component" value="Unassembled WGS sequence"/>
</dbReference>
<proteinExistence type="predicted"/>
<dbReference type="VEuPathDB" id="VectorBase:LDEU012924"/>
<dbReference type="Pfam" id="PF24626">
    <property type="entry name" value="SH3_Tf2-1"/>
    <property type="match status" value="1"/>
</dbReference>
<keyword evidence="3" id="KW-1185">Reference proteome</keyword>
<name>A0A443RUU3_9ACAR</name>
<accession>A0A443RUU3</accession>
<dbReference type="GO" id="GO:0003676">
    <property type="term" value="F:nucleic acid binding"/>
    <property type="evidence" value="ECO:0007669"/>
    <property type="project" value="InterPro"/>
</dbReference>
<protein>
    <submittedName>
        <fullName evidence="2">Pol polyprotein-like protein</fullName>
    </submittedName>
</protein>
<gene>
    <name evidence="2" type="ORF">B4U80_03113</name>
</gene>
<comment type="caution">
    <text evidence="2">The sequence shown here is derived from an EMBL/GenBank/DDBJ whole genome shotgun (WGS) entry which is preliminary data.</text>
</comment>
<dbReference type="STRING" id="299467.A0A443RUU3"/>
<dbReference type="EMBL" id="NCKV01029959">
    <property type="protein sequence ID" value="RWS19116.1"/>
    <property type="molecule type" value="Genomic_DNA"/>
</dbReference>
<feature type="domain" description="Tf2-1-like SH3-like" evidence="1">
    <location>
        <begin position="98"/>
        <end position="161"/>
    </location>
</feature>
<dbReference type="PANTHER" id="PTHR37984:SF5">
    <property type="entry name" value="PROTEIN NYNRIN-LIKE"/>
    <property type="match status" value="1"/>
</dbReference>
<dbReference type="InterPro" id="IPR050951">
    <property type="entry name" value="Retrovirus_Pol_polyprotein"/>
</dbReference>
<evidence type="ECO:0000313" key="2">
    <source>
        <dbReference type="EMBL" id="RWS19116.1"/>
    </source>
</evidence>
<reference evidence="2 3" key="1">
    <citation type="journal article" date="2018" name="Gigascience">
        <title>Genomes of trombidid mites reveal novel predicted allergens and laterally-transferred genes associated with secondary metabolism.</title>
        <authorList>
            <person name="Dong X."/>
            <person name="Chaisiri K."/>
            <person name="Xia D."/>
            <person name="Armstrong S.D."/>
            <person name="Fang Y."/>
            <person name="Donnelly M.J."/>
            <person name="Kadowaki T."/>
            <person name="McGarry J.W."/>
            <person name="Darby A.C."/>
            <person name="Makepeace B.L."/>
        </authorList>
    </citation>
    <scope>NUCLEOTIDE SEQUENCE [LARGE SCALE GENOMIC DNA]</scope>
    <source>
        <strain evidence="2">UoL-UT</strain>
    </source>
</reference>
<evidence type="ECO:0000313" key="3">
    <source>
        <dbReference type="Proteomes" id="UP000288716"/>
    </source>
</evidence>
<dbReference type="Gene3D" id="3.30.420.10">
    <property type="entry name" value="Ribonuclease H-like superfamily/Ribonuclease H"/>
    <property type="match status" value="1"/>
</dbReference>
<dbReference type="PANTHER" id="PTHR37984">
    <property type="entry name" value="PROTEIN CBG26694"/>
    <property type="match status" value="1"/>
</dbReference>
<dbReference type="AlphaFoldDB" id="A0A443RUU3"/>